<dbReference type="EC" id="2.1.1.37" evidence="7"/>
<name>A0A1I0IV14_9FIRM</name>
<evidence type="ECO:0000256" key="7">
    <source>
        <dbReference type="RuleBase" id="RU000417"/>
    </source>
</evidence>
<keyword evidence="3 5" id="KW-0949">S-adenosyl-L-methionine</keyword>
<dbReference type="Gene3D" id="3.90.120.10">
    <property type="entry name" value="DNA Methylase, subunit A, domain 2"/>
    <property type="match status" value="1"/>
</dbReference>
<dbReference type="AlphaFoldDB" id="A0A1I0IV14"/>
<dbReference type="Pfam" id="PF00145">
    <property type="entry name" value="DNA_methylase"/>
    <property type="match status" value="1"/>
</dbReference>
<protein>
    <recommendedName>
        <fullName evidence="7">Cytosine-specific methyltransferase</fullName>
        <ecNumber evidence="7">2.1.1.37</ecNumber>
    </recommendedName>
</protein>
<dbReference type="PROSITE" id="PS51679">
    <property type="entry name" value="SAM_MT_C5"/>
    <property type="match status" value="1"/>
</dbReference>
<evidence type="ECO:0000256" key="5">
    <source>
        <dbReference type="PROSITE-ProRule" id="PRU01016"/>
    </source>
</evidence>
<comment type="catalytic activity">
    <reaction evidence="7">
        <text>a 2'-deoxycytidine in DNA + S-adenosyl-L-methionine = a 5-methyl-2'-deoxycytidine in DNA + S-adenosyl-L-homocysteine + H(+)</text>
        <dbReference type="Rhea" id="RHEA:13681"/>
        <dbReference type="Rhea" id="RHEA-COMP:11369"/>
        <dbReference type="Rhea" id="RHEA-COMP:11370"/>
        <dbReference type="ChEBI" id="CHEBI:15378"/>
        <dbReference type="ChEBI" id="CHEBI:57856"/>
        <dbReference type="ChEBI" id="CHEBI:59789"/>
        <dbReference type="ChEBI" id="CHEBI:85452"/>
        <dbReference type="ChEBI" id="CHEBI:85454"/>
        <dbReference type="EC" id="2.1.1.37"/>
    </reaction>
</comment>
<dbReference type="NCBIfam" id="TIGR00675">
    <property type="entry name" value="dcm"/>
    <property type="match status" value="1"/>
</dbReference>
<keyword evidence="1 5" id="KW-0489">Methyltransferase</keyword>
<dbReference type="PRINTS" id="PR00105">
    <property type="entry name" value="C5METTRFRASE"/>
</dbReference>
<dbReference type="GO" id="GO:0009307">
    <property type="term" value="P:DNA restriction-modification system"/>
    <property type="evidence" value="ECO:0007669"/>
    <property type="project" value="UniProtKB-KW"/>
</dbReference>
<evidence type="ECO:0000256" key="3">
    <source>
        <dbReference type="ARBA" id="ARBA00022691"/>
    </source>
</evidence>
<sequence>MLRVVEAFSGIGSQAKALKKLGIEFKVVNTVEWDIAACYAYDLIHNGEQDLTEYLNIPKDELLRILTKYSLSTDGKTPVNMRFLKTWPEDSLRKVLCAINRTRNLGSITDVTCDMLPKKIDLLTYSFPCQDLSICGSWHGNMSGIDRTANNRSGMLWEVERILKEMHEAKRKLPKFLLMENVSNILSKTHFGNFKEWQDFLEELGYVNKVYMLNAANFGSPQKRVRTYMLSVFCPDERRKKVVQSYFEKNDLEKQEPMKRRDIKTCFRTDYSIKQYKIEADISNMNDTPSRRKIFEDNEIVFDGIRFVTDSVNTLTTKQDRNPTSGLIVYPEHAPGKSIYRNFTPRECFLLMGFDEQDYESVAANNIFIRKDKLLYSRERFEKLAGNSIVVDVLVAIFAQVDQLNTMLWNGAYIPRNGEKRKYKKHKQSLYKTVPEIIFTDTEKGMNKGSDNFAKQVK</sequence>
<dbReference type="EMBL" id="FOIO01000045">
    <property type="protein sequence ID" value="SEU01138.1"/>
    <property type="molecule type" value="Genomic_DNA"/>
</dbReference>
<comment type="caution">
    <text evidence="8">The sequence shown here is derived from an EMBL/GenBank/DDBJ whole genome shotgun (WGS) entry which is preliminary data.</text>
</comment>
<reference evidence="8 9" key="1">
    <citation type="submission" date="2016-10" db="EMBL/GenBank/DDBJ databases">
        <authorList>
            <person name="Varghese N."/>
            <person name="Submissions S."/>
        </authorList>
    </citation>
    <scope>NUCLEOTIDE SEQUENCE [LARGE SCALE GENOMIC DNA]</scope>
    <source>
        <strain evidence="8 9">NLAE-zl-C196</strain>
    </source>
</reference>
<dbReference type="Proteomes" id="UP000182121">
    <property type="component" value="Unassembled WGS sequence"/>
</dbReference>
<dbReference type="InterPro" id="IPR050750">
    <property type="entry name" value="C5-MTase"/>
</dbReference>
<evidence type="ECO:0000256" key="6">
    <source>
        <dbReference type="RuleBase" id="RU000416"/>
    </source>
</evidence>
<dbReference type="PROSITE" id="PS00094">
    <property type="entry name" value="C5_MTASE_1"/>
    <property type="match status" value="1"/>
</dbReference>
<dbReference type="GO" id="GO:0003886">
    <property type="term" value="F:DNA (cytosine-5-)-methyltransferase activity"/>
    <property type="evidence" value="ECO:0007669"/>
    <property type="project" value="UniProtKB-EC"/>
</dbReference>
<evidence type="ECO:0000256" key="4">
    <source>
        <dbReference type="ARBA" id="ARBA00022747"/>
    </source>
</evidence>
<proteinExistence type="inferred from homology"/>
<dbReference type="SUPFAM" id="SSF53335">
    <property type="entry name" value="S-adenosyl-L-methionine-dependent methyltransferases"/>
    <property type="match status" value="1"/>
</dbReference>
<keyword evidence="4" id="KW-0680">Restriction system</keyword>
<accession>A0A1I0IV14</accession>
<keyword evidence="2 5" id="KW-0808">Transferase</keyword>
<evidence type="ECO:0000313" key="9">
    <source>
        <dbReference type="Proteomes" id="UP000182121"/>
    </source>
</evidence>
<organism evidence="8 9">
    <name type="scientific">Enterocloster clostridioformis</name>
    <dbReference type="NCBI Taxonomy" id="1531"/>
    <lineage>
        <taxon>Bacteria</taxon>
        <taxon>Bacillati</taxon>
        <taxon>Bacillota</taxon>
        <taxon>Clostridia</taxon>
        <taxon>Lachnospirales</taxon>
        <taxon>Lachnospiraceae</taxon>
        <taxon>Enterocloster</taxon>
    </lineage>
</organism>
<dbReference type="Gene3D" id="3.40.50.150">
    <property type="entry name" value="Vaccinia Virus protein VP39"/>
    <property type="match status" value="1"/>
</dbReference>
<comment type="similarity">
    <text evidence="5 6">Belongs to the class I-like SAM-binding methyltransferase superfamily. C5-methyltransferase family.</text>
</comment>
<dbReference type="GO" id="GO:0032259">
    <property type="term" value="P:methylation"/>
    <property type="evidence" value="ECO:0007669"/>
    <property type="project" value="UniProtKB-KW"/>
</dbReference>
<dbReference type="PANTHER" id="PTHR46098:SF1">
    <property type="entry name" value="TRNA (CYTOSINE(38)-C(5))-METHYLTRANSFERASE"/>
    <property type="match status" value="1"/>
</dbReference>
<gene>
    <name evidence="8" type="ORF">SAMN05216521_104532</name>
</gene>
<dbReference type="PANTHER" id="PTHR46098">
    <property type="entry name" value="TRNA (CYTOSINE(38)-C(5))-METHYLTRANSFERASE"/>
    <property type="match status" value="1"/>
</dbReference>
<dbReference type="InterPro" id="IPR001525">
    <property type="entry name" value="C5_MeTfrase"/>
</dbReference>
<dbReference type="InterPro" id="IPR018117">
    <property type="entry name" value="C5_DNA_meth_AS"/>
</dbReference>
<feature type="active site" evidence="5">
    <location>
        <position position="129"/>
    </location>
</feature>
<evidence type="ECO:0000313" key="8">
    <source>
        <dbReference type="EMBL" id="SEU01138.1"/>
    </source>
</evidence>
<dbReference type="RefSeq" id="WP_074663569.1">
    <property type="nucleotide sequence ID" value="NZ_FOIO01000045.1"/>
</dbReference>
<dbReference type="InterPro" id="IPR029063">
    <property type="entry name" value="SAM-dependent_MTases_sf"/>
</dbReference>
<evidence type="ECO:0000256" key="2">
    <source>
        <dbReference type="ARBA" id="ARBA00022679"/>
    </source>
</evidence>
<evidence type="ECO:0000256" key="1">
    <source>
        <dbReference type="ARBA" id="ARBA00022603"/>
    </source>
</evidence>